<proteinExistence type="inferred from homology"/>
<dbReference type="PROSITE" id="PS50016">
    <property type="entry name" value="ZF_PHD_2"/>
    <property type="match status" value="1"/>
</dbReference>
<dbReference type="EMBL" id="ANFO01000638">
    <property type="protein sequence ID" value="KGQ07837.1"/>
    <property type="molecule type" value="Genomic_DNA"/>
</dbReference>
<evidence type="ECO:0000256" key="10">
    <source>
        <dbReference type="SAM" id="MobiDB-lite"/>
    </source>
</evidence>
<evidence type="ECO:0000313" key="12">
    <source>
        <dbReference type="EMBL" id="KGQ07837.1"/>
    </source>
</evidence>
<reference evidence="12 13" key="1">
    <citation type="submission" date="2012-10" db="EMBL/GenBank/DDBJ databases">
        <title>Genome sequencing and analysis of entomopathogenic fungi Beauveria bassiana D1-5.</title>
        <authorList>
            <person name="Li Q."/>
            <person name="Wang L."/>
            <person name="Zhang Z."/>
            <person name="Wang Q."/>
            <person name="Ren J."/>
            <person name="Wang M."/>
            <person name="Xu W."/>
            <person name="Wang J."/>
            <person name="Lu Y."/>
            <person name="Du Q."/>
            <person name="Sun Z."/>
        </authorList>
    </citation>
    <scope>NUCLEOTIDE SEQUENCE [LARGE SCALE GENOMIC DNA]</scope>
    <source>
        <strain evidence="12 13">D1-5</strain>
    </source>
</reference>
<dbReference type="Pfam" id="PF14629">
    <property type="entry name" value="ORC4_C"/>
    <property type="match status" value="1"/>
</dbReference>
<dbReference type="InterPro" id="IPR032705">
    <property type="entry name" value="ORC4_C"/>
</dbReference>
<dbReference type="SMART" id="SM00249">
    <property type="entry name" value="PHD"/>
    <property type="match status" value="1"/>
</dbReference>
<comment type="caution">
    <text evidence="12">The sequence shown here is derived from an EMBL/GenBank/DDBJ whole genome shotgun (WGS) entry which is preliminary data.</text>
</comment>
<evidence type="ECO:0000256" key="3">
    <source>
        <dbReference type="ARBA" id="ARBA00022705"/>
    </source>
</evidence>
<accession>A0A0A2VND5</accession>
<evidence type="ECO:0000256" key="6">
    <source>
        <dbReference type="ARBA" id="ARBA00022833"/>
    </source>
</evidence>
<dbReference type="AlphaFoldDB" id="A0A0A2VND5"/>
<dbReference type="eggNOG" id="KOG2228">
    <property type="taxonomic scope" value="Eukaryota"/>
</dbReference>
<dbReference type="Gene3D" id="3.40.50.300">
    <property type="entry name" value="P-loop containing nucleotide triphosphate hydrolases"/>
    <property type="match status" value="1"/>
</dbReference>
<dbReference type="PROSITE" id="PS01359">
    <property type="entry name" value="ZF_PHD_1"/>
    <property type="match status" value="1"/>
</dbReference>
<dbReference type="OrthoDB" id="343623at2759"/>
<keyword evidence="8" id="KW-0539">Nucleus</keyword>
<evidence type="ECO:0000256" key="1">
    <source>
        <dbReference type="ARBA" id="ARBA00004123"/>
    </source>
</evidence>
<dbReference type="CDD" id="cd15492">
    <property type="entry name" value="PHD_BRPF_JADE_like"/>
    <property type="match status" value="1"/>
</dbReference>
<evidence type="ECO:0000313" key="13">
    <source>
        <dbReference type="Proteomes" id="UP000030106"/>
    </source>
</evidence>
<dbReference type="InterPro" id="IPR019786">
    <property type="entry name" value="Zinc_finger_PHD-type_CS"/>
</dbReference>
<dbReference type="InterPro" id="IPR041664">
    <property type="entry name" value="AAA_16"/>
</dbReference>
<dbReference type="FunFam" id="3.40.50.300:FF:001597">
    <property type="entry name" value="Origin recognition complex subunit Orc4"/>
    <property type="match status" value="1"/>
</dbReference>
<dbReference type="InterPro" id="IPR011011">
    <property type="entry name" value="Znf_FYVE_PHD"/>
</dbReference>
<sequence>MSHVHAATNTISKATTIAMAQDTAAANGNKRLRDETDTLSPPNADLELKRRKFEDAALPSGHGPGIGLGSIAAAISGVFGYNRSSTPEITSQKAINPRSENDKPPQPDAAAPAISQRKASSVAPAPVNKAPVAPMSAKTGIPVVPPPRLEIQLPSSRPAIKLKALKGTKWDTGEANLAPRPQAAPSRPPPPRKTPTKSRSRKKATSTPAPASTPATVPAPASTPAPVPAPAPVPTLAPVAEAAPTPLRSLENSADVPQASTNGNANVMEKTTTNVTADGIGTEPVANKEPSLPTLADSPTKKRLLSPTASDAPKSILTPTKKRGPRPSKNVTFDGKGLFDHIPRTVSAKKPGRPKKLDEPTDDEIICGICTKPHSNPPNEIILCDNCDFAVHQECYGIPEIPEGDWLCKSCTQEDVSKTLEAQPGLTPAPITPTVEVPDIPNLDRHLGAMQRVLLDRCAGRRRIRMFGQDEASDKVRQLIEQTVLAGEGNSMLLIGLRGSGKTTLVENTIEGLSQEYGQDFHVVRLNGFIHTDDKIALREIWRQLGKQMKVDDDLLNRSNYADTMASLLALLSHPSEILGQDAGVTSQAVVFVIDEFDMFATHPRQTLLYNLFDIAQSRKAPIAVLGCTTRMDVVEMLEKRVKSRFSHRYVYLSLAKSLPAYWQVCRQGLMLGEVDGGKEGLHVSLEGYADFQKYWNHKIEELYKHRRFQDLLQYHYYTTKSPSAFFSEWILPLSYLTPKDLTLRVPAVGDLTSLAPPDSRMELLNSLSELDLSLLIAAARLDIVAHTDTVNFAMAYDEYSSLVGKQRVQSAASGLLAVGGNVRVWSRGVASTAWERLVGLGLLVPSGIGGGKTLGSGGLDGRMWKVDVSLEEIPAAVKLSAVMAKWCREI</sequence>
<name>A0A0A2VND5_BEABA</name>
<dbReference type="STRING" id="1245745.A0A0A2VND5"/>
<dbReference type="GO" id="GO:0008270">
    <property type="term" value="F:zinc ion binding"/>
    <property type="evidence" value="ECO:0007669"/>
    <property type="project" value="UniProtKB-KW"/>
</dbReference>
<dbReference type="InterPro" id="IPR016527">
    <property type="entry name" value="ORC4"/>
</dbReference>
<keyword evidence="4" id="KW-0479">Metal-binding</keyword>
<keyword evidence="7" id="KW-0238">DNA-binding</keyword>
<dbReference type="eggNOG" id="KOG0954">
    <property type="taxonomic scope" value="Eukaryota"/>
</dbReference>
<dbReference type="InterPro" id="IPR001965">
    <property type="entry name" value="Znf_PHD"/>
</dbReference>
<dbReference type="HOGENOM" id="CLU_007115_1_2_1"/>
<organism evidence="12 13">
    <name type="scientific">Beauveria bassiana D1-5</name>
    <dbReference type="NCBI Taxonomy" id="1245745"/>
    <lineage>
        <taxon>Eukaryota</taxon>
        <taxon>Fungi</taxon>
        <taxon>Dikarya</taxon>
        <taxon>Ascomycota</taxon>
        <taxon>Pezizomycotina</taxon>
        <taxon>Sordariomycetes</taxon>
        <taxon>Hypocreomycetidae</taxon>
        <taxon>Hypocreales</taxon>
        <taxon>Cordycipitaceae</taxon>
        <taxon>Beauveria</taxon>
    </lineage>
</organism>
<evidence type="ECO:0000256" key="8">
    <source>
        <dbReference type="ARBA" id="ARBA00023242"/>
    </source>
</evidence>
<dbReference type="Proteomes" id="UP000030106">
    <property type="component" value="Unassembled WGS sequence"/>
</dbReference>
<feature type="compositionally biased region" description="Low complexity" evidence="10">
    <location>
        <begin position="205"/>
        <end position="220"/>
    </location>
</feature>
<dbReference type="SUPFAM" id="SSF52540">
    <property type="entry name" value="P-loop containing nucleoside triphosphate hydrolases"/>
    <property type="match status" value="1"/>
</dbReference>
<dbReference type="PANTHER" id="PTHR12087:SF0">
    <property type="entry name" value="ORIGIN RECOGNITION COMPLEX SUBUNIT 4"/>
    <property type="match status" value="1"/>
</dbReference>
<dbReference type="SUPFAM" id="SSF57903">
    <property type="entry name" value="FYVE/PHD zinc finger"/>
    <property type="match status" value="1"/>
</dbReference>
<feature type="region of interest" description="Disordered" evidence="10">
    <location>
        <begin position="166"/>
        <end position="233"/>
    </location>
</feature>
<feature type="region of interest" description="Disordered" evidence="10">
    <location>
        <begin position="87"/>
        <end position="151"/>
    </location>
</feature>
<feature type="region of interest" description="Disordered" evidence="10">
    <location>
        <begin position="277"/>
        <end position="338"/>
    </location>
</feature>
<evidence type="ECO:0000256" key="9">
    <source>
        <dbReference type="PROSITE-ProRule" id="PRU00146"/>
    </source>
</evidence>
<evidence type="ECO:0000256" key="5">
    <source>
        <dbReference type="ARBA" id="ARBA00022771"/>
    </source>
</evidence>
<dbReference type="GO" id="GO:0003688">
    <property type="term" value="F:DNA replication origin binding"/>
    <property type="evidence" value="ECO:0007669"/>
    <property type="project" value="TreeGrafter"/>
</dbReference>
<evidence type="ECO:0000259" key="11">
    <source>
        <dbReference type="PROSITE" id="PS50016"/>
    </source>
</evidence>
<dbReference type="Pfam" id="PF13831">
    <property type="entry name" value="PHD_2"/>
    <property type="match status" value="1"/>
</dbReference>
<dbReference type="InterPro" id="IPR013083">
    <property type="entry name" value="Znf_RING/FYVE/PHD"/>
</dbReference>
<dbReference type="Gene3D" id="3.30.40.10">
    <property type="entry name" value="Zinc/RING finger domain, C3HC4 (zinc finger)"/>
    <property type="match status" value="1"/>
</dbReference>
<keyword evidence="5 9" id="KW-0863">Zinc-finger</keyword>
<gene>
    <name evidence="12" type="ORF">BBAD15_g6854</name>
</gene>
<evidence type="ECO:0000256" key="7">
    <source>
        <dbReference type="ARBA" id="ARBA00023125"/>
    </source>
</evidence>
<dbReference type="InterPro" id="IPR019787">
    <property type="entry name" value="Znf_PHD-finger"/>
</dbReference>
<feature type="compositionally biased region" description="Basic residues" evidence="10">
    <location>
        <begin position="194"/>
        <end position="204"/>
    </location>
</feature>
<feature type="domain" description="PHD-type" evidence="11">
    <location>
        <begin position="364"/>
        <end position="414"/>
    </location>
</feature>
<feature type="compositionally biased region" description="Low complexity" evidence="10">
    <location>
        <begin position="122"/>
        <end position="134"/>
    </location>
</feature>
<dbReference type="InterPro" id="IPR027417">
    <property type="entry name" value="P-loop_NTPase"/>
</dbReference>
<evidence type="ECO:0000256" key="2">
    <source>
        <dbReference type="ARBA" id="ARBA00005334"/>
    </source>
</evidence>
<protein>
    <submittedName>
        <fullName evidence="12">Origin recognition complex subunit 4</fullName>
    </submittedName>
</protein>
<dbReference type="GO" id="GO:0005664">
    <property type="term" value="C:nuclear origin of replication recognition complex"/>
    <property type="evidence" value="ECO:0007669"/>
    <property type="project" value="TreeGrafter"/>
</dbReference>
<dbReference type="Pfam" id="PF13191">
    <property type="entry name" value="AAA_16"/>
    <property type="match status" value="1"/>
</dbReference>
<feature type="compositionally biased region" description="Pro residues" evidence="10">
    <location>
        <begin position="221"/>
        <end position="233"/>
    </location>
</feature>
<keyword evidence="6" id="KW-0862">Zinc</keyword>
<keyword evidence="3" id="KW-0235">DNA replication</keyword>
<dbReference type="PANTHER" id="PTHR12087">
    <property type="entry name" value="ORIGIN RECOGNITION COMPLEX SUBUNIT 4"/>
    <property type="match status" value="1"/>
</dbReference>
<comment type="subcellular location">
    <subcellularLocation>
        <location evidence="1">Nucleus</location>
    </subcellularLocation>
</comment>
<comment type="similarity">
    <text evidence="2">Belongs to the ORC4 family.</text>
</comment>
<dbReference type="GO" id="GO:0006270">
    <property type="term" value="P:DNA replication initiation"/>
    <property type="evidence" value="ECO:0007669"/>
    <property type="project" value="TreeGrafter"/>
</dbReference>
<evidence type="ECO:0000256" key="4">
    <source>
        <dbReference type="ARBA" id="ARBA00022723"/>
    </source>
</evidence>